<dbReference type="InterPro" id="IPR024984">
    <property type="entry name" value="DUF3888"/>
</dbReference>
<dbReference type="AlphaFoldDB" id="A0A5B8ZDJ0"/>
<name>A0A5B8ZDJ0_CYTDA</name>
<dbReference type="KEGG" id="bda:FSZ17_21200"/>
<organism evidence="2 3">
    <name type="scientific">Cytobacillus dafuensis</name>
    <name type="common">Bacillus dafuensis</name>
    <dbReference type="NCBI Taxonomy" id="1742359"/>
    <lineage>
        <taxon>Bacteria</taxon>
        <taxon>Bacillati</taxon>
        <taxon>Bacillota</taxon>
        <taxon>Bacilli</taxon>
        <taxon>Bacillales</taxon>
        <taxon>Bacillaceae</taxon>
        <taxon>Cytobacillus</taxon>
    </lineage>
</organism>
<feature type="signal peptide" evidence="1">
    <location>
        <begin position="1"/>
        <end position="22"/>
    </location>
</feature>
<dbReference type="RefSeq" id="WP_057773137.1">
    <property type="nucleotide sequence ID" value="NZ_CP042593.1"/>
</dbReference>
<proteinExistence type="predicted"/>
<keyword evidence="3" id="KW-1185">Reference proteome</keyword>
<dbReference type="Pfam" id="PF13027">
    <property type="entry name" value="DUF3888"/>
    <property type="match status" value="1"/>
</dbReference>
<evidence type="ECO:0000256" key="1">
    <source>
        <dbReference type="SAM" id="SignalP"/>
    </source>
</evidence>
<feature type="chain" id="PRO_5022712998" evidence="1">
    <location>
        <begin position="23"/>
        <end position="133"/>
    </location>
</feature>
<dbReference type="OrthoDB" id="1937736at2"/>
<protein>
    <submittedName>
        <fullName evidence="2">DUF3888 domain-containing protein</fullName>
    </submittedName>
</protein>
<accession>A0A5B8ZDJ0</accession>
<sequence>MKKSLLILIAFLTFFSYSPVQAETVTKNDVQLRNDVILNLLFPSIDKAIEKHFGKPKQFYCEQILQIKKKVEHETYSYFNVTLQLTTFEGAHDFPFDLVTITFSNKNTMEWRAIDVKSRRLKPNEITNCRHSL</sequence>
<dbReference type="Proteomes" id="UP000321555">
    <property type="component" value="Chromosome"/>
</dbReference>
<dbReference type="EMBL" id="CP042593">
    <property type="protein sequence ID" value="QED49576.1"/>
    <property type="molecule type" value="Genomic_DNA"/>
</dbReference>
<evidence type="ECO:0000313" key="2">
    <source>
        <dbReference type="EMBL" id="QED49576.1"/>
    </source>
</evidence>
<keyword evidence="1" id="KW-0732">Signal</keyword>
<reference evidence="3" key="1">
    <citation type="submission" date="2019-08" db="EMBL/GenBank/DDBJ databases">
        <authorList>
            <person name="Zheng X."/>
        </authorList>
    </citation>
    <scope>NUCLEOTIDE SEQUENCE [LARGE SCALE GENOMIC DNA]</scope>
    <source>
        <strain evidence="3">FJAT-25496</strain>
    </source>
</reference>
<evidence type="ECO:0000313" key="3">
    <source>
        <dbReference type="Proteomes" id="UP000321555"/>
    </source>
</evidence>
<gene>
    <name evidence="2" type="ORF">FSZ17_21200</name>
</gene>